<dbReference type="Proteomes" id="UP000011205">
    <property type="component" value="Unassembled WGS sequence"/>
</dbReference>
<dbReference type="EMBL" id="AMLP01000114">
    <property type="protein sequence ID" value="ELS55381.1"/>
    <property type="molecule type" value="Genomic_DNA"/>
</dbReference>
<gene>
    <name evidence="5" type="ORF">STVIR_3623</name>
</gene>
<evidence type="ECO:0000256" key="2">
    <source>
        <dbReference type="ARBA" id="ARBA00022729"/>
    </source>
</evidence>
<accession>L8PCU3</accession>
<evidence type="ECO:0000256" key="1">
    <source>
        <dbReference type="ARBA" id="ARBA00004196"/>
    </source>
</evidence>
<feature type="domain" description="Periplasmic binding protein" evidence="4">
    <location>
        <begin position="53"/>
        <end position="313"/>
    </location>
</feature>
<dbReference type="SUPFAM" id="SSF53822">
    <property type="entry name" value="Periplasmic binding protein-like I"/>
    <property type="match status" value="1"/>
</dbReference>
<dbReference type="PANTHER" id="PTHR30036">
    <property type="entry name" value="D-XYLOSE-BINDING PERIPLASMIC PROTEIN"/>
    <property type="match status" value="1"/>
</dbReference>
<feature type="chain" id="PRO_5039418575" evidence="3">
    <location>
        <begin position="30"/>
        <end position="378"/>
    </location>
</feature>
<dbReference type="PATRIC" id="fig|1160705.3.peg.3591"/>
<evidence type="ECO:0000313" key="6">
    <source>
        <dbReference type="Proteomes" id="UP000011205"/>
    </source>
</evidence>
<dbReference type="GO" id="GO:0030288">
    <property type="term" value="C:outer membrane-bounded periplasmic space"/>
    <property type="evidence" value="ECO:0007669"/>
    <property type="project" value="TreeGrafter"/>
</dbReference>
<comment type="subcellular location">
    <subcellularLocation>
        <location evidence="1">Cell envelope</location>
    </subcellularLocation>
</comment>
<sequence>MNARSPHTSAVRRIGIALAASASALSLTACGVVDGIGGGDSSASPKKGDDITVGLLLPDKDTARFEKFDYPLIKKEVASLTHDKGKVVYANAEASVDKQSQQFQQMIDDRVDVILVDALDSKAIASDVQKAKDAGIPVIAYDRLAEGPIDAYVSHDNELVGEVQGRELVEALGSQAANSKVVMMNGDPGDPNTARFKEGALDELEGEVDIVKRYDTAKWSPEVAKKNMERAIASVGLNNIAAVYSANDGMAGAVIEALKDAGATRIPPVTGQDANLDAIQRIVSGEQYMTVYKPFLTEAANAAKMAVYKVQGRTIQFDALTQDSVDSPTQDDIPAQLVSVVAVTKDNIEQTVVRDGVYTVKEICTAEYAADCAAIGLK</sequence>
<reference evidence="5 6" key="1">
    <citation type="journal article" date="2013" name="Genome Announc.">
        <title>Draft Genome Sequence of Streptomyces viridochromogenes Strain Tu57, Producer of Avilamycin.</title>
        <authorList>
            <person name="Gruning B.A."/>
            <person name="Erxleben A."/>
            <person name="Hahnlein A."/>
            <person name="Gunther S."/>
        </authorList>
    </citation>
    <scope>NUCLEOTIDE SEQUENCE [LARGE SCALE GENOMIC DNA]</scope>
    <source>
        <strain evidence="5 6">Tue57</strain>
    </source>
</reference>
<evidence type="ECO:0000313" key="5">
    <source>
        <dbReference type="EMBL" id="ELS55381.1"/>
    </source>
</evidence>
<comment type="caution">
    <text evidence="5">The sequence shown here is derived from an EMBL/GenBank/DDBJ whole genome shotgun (WGS) entry which is preliminary data.</text>
</comment>
<dbReference type="InterPro" id="IPR028082">
    <property type="entry name" value="Peripla_BP_I"/>
</dbReference>
<dbReference type="Gene3D" id="3.40.50.2300">
    <property type="match status" value="2"/>
</dbReference>
<dbReference type="InterPro" id="IPR025997">
    <property type="entry name" value="SBP_2_dom"/>
</dbReference>
<keyword evidence="2 3" id="KW-0732">Signal</keyword>
<evidence type="ECO:0000259" key="4">
    <source>
        <dbReference type="Pfam" id="PF13407"/>
    </source>
</evidence>
<dbReference type="InterPro" id="IPR050555">
    <property type="entry name" value="Bact_Solute-Bind_Prot2"/>
</dbReference>
<dbReference type="PROSITE" id="PS51257">
    <property type="entry name" value="PROKAR_LIPOPROTEIN"/>
    <property type="match status" value="1"/>
</dbReference>
<dbReference type="GO" id="GO:0030246">
    <property type="term" value="F:carbohydrate binding"/>
    <property type="evidence" value="ECO:0007669"/>
    <property type="project" value="TreeGrafter"/>
</dbReference>
<dbReference type="Pfam" id="PF13407">
    <property type="entry name" value="Peripla_BP_4"/>
    <property type="match status" value="1"/>
</dbReference>
<organism evidence="5 6">
    <name type="scientific">Streptomyces viridochromogenes Tue57</name>
    <dbReference type="NCBI Taxonomy" id="1160705"/>
    <lineage>
        <taxon>Bacteria</taxon>
        <taxon>Bacillati</taxon>
        <taxon>Actinomycetota</taxon>
        <taxon>Actinomycetes</taxon>
        <taxon>Kitasatosporales</taxon>
        <taxon>Streptomycetaceae</taxon>
        <taxon>Streptomyces</taxon>
    </lineage>
</organism>
<evidence type="ECO:0000256" key="3">
    <source>
        <dbReference type="SAM" id="SignalP"/>
    </source>
</evidence>
<dbReference type="PANTHER" id="PTHR30036:SF1">
    <property type="entry name" value="D-XYLOSE-BINDING PERIPLASMIC PROTEIN"/>
    <property type="match status" value="1"/>
</dbReference>
<dbReference type="AlphaFoldDB" id="L8PCU3"/>
<protein>
    <submittedName>
        <fullName evidence="5">Putative Sugar ABC transporter solute-binding protein</fullName>
    </submittedName>
</protein>
<dbReference type="RefSeq" id="WP_003998955.1">
    <property type="nucleotide sequence ID" value="NZ_AMLP01000114.1"/>
</dbReference>
<proteinExistence type="predicted"/>
<name>L8PCU3_STRVR</name>
<feature type="signal peptide" evidence="3">
    <location>
        <begin position="1"/>
        <end position="29"/>
    </location>
</feature>